<organism evidence="1">
    <name type="scientific">Gordonia sp. MP11Mi</name>
    <dbReference type="NCBI Taxonomy" id="3022769"/>
    <lineage>
        <taxon>Bacteria</taxon>
        <taxon>Bacillati</taxon>
        <taxon>Actinomycetota</taxon>
        <taxon>Actinomycetes</taxon>
        <taxon>Mycobacteriales</taxon>
        <taxon>Gordoniaceae</taxon>
        <taxon>Gordonia</taxon>
    </lineage>
</organism>
<protein>
    <submittedName>
        <fullName evidence="1">Uncharacterized protein</fullName>
    </submittedName>
</protein>
<sequence>MGTAEGIEYASISPWEWGCCGEVPVPGARIDGILTAQPVSAPDRFVVSQPFSWVRELELLRFADYSAHWNPADGDPTAQPIGLSVSWHDDAAATYPSVTGSVIQTYEITYGADVPGAPRDTTPKTYRRVDVVERYMDMDREPYGLLVGFVPDSCTEPTTAEIANYQAKIERASRAISLNGPATAFGDVVPARGDVLRIDLADPRVGLSRNRFGVAGVVSGVIEQVGMFIPDASGLWSIVASVPAGTPADTLDRELFVTLVVDRAPLSR</sequence>
<accession>A0AA97CYL2</accession>
<dbReference type="EMBL" id="CP128986">
    <property type="protein sequence ID" value="WOC13353.1"/>
    <property type="molecule type" value="Genomic_DNA"/>
</dbReference>
<evidence type="ECO:0000313" key="1">
    <source>
        <dbReference type="EMBL" id="WOC13353.1"/>
    </source>
</evidence>
<reference evidence="1" key="1">
    <citation type="submission" date="2023-06" db="EMBL/GenBank/DDBJ databases">
        <title>Gordonia sp. nov. and Pseudochrobactrum sp. nov., two species isolated from the burying beetle Nicrophorus vespilloides.</title>
        <authorList>
            <person name="Poehlein A."/>
            <person name="Guzman J."/>
            <person name="Daniel R."/>
            <person name="Vilcinskas A."/>
        </authorList>
    </citation>
    <scope>NUCLEOTIDE SEQUENCE</scope>
    <source>
        <strain evidence="1">MP11Mi</strain>
    </source>
</reference>
<dbReference type="AlphaFoldDB" id="A0AA97CYL2"/>
<name>A0AA97CYL2_9ACTN</name>
<dbReference type="RefSeq" id="WP_420039180.1">
    <property type="nucleotide sequence ID" value="NZ_CP128986.1"/>
</dbReference>
<gene>
    <name evidence="1" type="ORF">MP11Mi_24540</name>
</gene>
<proteinExistence type="predicted"/>